<dbReference type="PANTHER" id="PTHR10974:SF75">
    <property type="entry name" value="SULFATASE DOMAIN-CONTAINING PROTEIN"/>
    <property type="match status" value="1"/>
</dbReference>
<dbReference type="Gene3D" id="3.40.720.10">
    <property type="entry name" value="Alkaline Phosphatase, subunit A"/>
    <property type="match status" value="1"/>
</dbReference>
<dbReference type="SMART" id="SM00389">
    <property type="entry name" value="HOX"/>
    <property type="match status" value="1"/>
</dbReference>
<keyword evidence="3 5" id="KW-0371">Homeobox</keyword>
<evidence type="ECO:0000256" key="7">
    <source>
        <dbReference type="SAM" id="MobiDB-lite"/>
    </source>
</evidence>
<keyword evidence="9" id="KW-1185">Reference proteome</keyword>
<proteinExistence type="predicted"/>
<dbReference type="InterPro" id="IPR004245">
    <property type="entry name" value="DUF229"/>
</dbReference>
<evidence type="ECO:0000313" key="9">
    <source>
        <dbReference type="Proteomes" id="UP000887575"/>
    </source>
</evidence>
<evidence type="ECO:0000256" key="3">
    <source>
        <dbReference type="ARBA" id="ARBA00023155"/>
    </source>
</evidence>
<evidence type="ECO:0000256" key="4">
    <source>
        <dbReference type="ARBA" id="ARBA00023242"/>
    </source>
</evidence>
<dbReference type="SUPFAM" id="SSF46689">
    <property type="entry name" value="Homeodomain-like"/>
    <property type="match status" value="1"/>
</dbReference>
<dbReference type="CDD" id="cd16021">
    <property type="entry name" value="ALP_like"/>
    <property type="match status" value="1"/>
</dbReference>
<feature type="DNA-binding region" description="Homeobox" evidence="5">
    <location>
        <begin position="136"/>
        <end position="195"/>
    </location>
</feature>
<dbReference type="Pfam" id="PF00046">
    <property type="entry name" value="Homeodomain"/>
    <property type="match status" value="1"/>
</dbReference>
<feature type="compositionally biased region" description="Polar residues" evidence="7">
    <location>
        <begin position="46"/>
        <end position="65"/>
    </location>
</feature>
<dbReference type="PROSITE" id="PS50071">
    <property type="entry name" value="HOMEOBOX_2"/>
    <property type="match status" value="1"/>
</dbReference>
<protein>
    <recommendedName>
        <fullName evidence="8">Homeobox domain-containing protein</fullName>
    </recommendedName>
</protein>
<dbReference type="InterPro" id="IPR020479">
    <property type="entry name" value="HD_metazoa"/>
</dbReference>
<dbReference type="WBParaSite" id="MBELARI_LOCUS9295">
    <property type="protein sequence ID" value="MBELARI_LOCUS9295"/>
    <property type="gene ID" value="MBELARI_LOCUS9295"/>
</dbReference>
<dbReference type="PANTHER" id="PTHR10974">
    <property type="entry name" value="FI08016P-RELATED"/>
    <property type="match status" value="1"/>
</dbReference>
<name>A0AAF3FRL9_9BILA</name>
<dbReference type="AlphaFoldDB" id="A0AAF3FRL9"/>
<dbReference type="Pfam" id="PF02995">
    <property type="entry name" value="DUF229"/>
    <property type="match status" value="1"/>
</dbReference>
<dbReference type="InterPro" id="IPR017850">
    <property type="entry name" value="Alkaline_phosphatase_core_sf"/>
</dbReference>
<reference evidence="10" key="1">
    <citation type="submission" date="2024-02" db="UniProtKB">
        <authorList>
            <consortium name="WormBaseParasite"/>
        </authorList>
    </citation>
    <scope>IDENTIFICATION</scope>
</reference>
<dbReference type="GO" id="GO:0005634">
    <property type="term" value="C:nucleus"/>
    <property type="evidence" value="ECO:0007669"/>
    <property type="project" value="UniProtKB-SubCell"/>
</dbReference>
<evidence type="ECO:0000256" key="6">
    <source>
        <dbReference type="RuleBase" id="RU000682"/>
    </source>
</evidence>
<organism evidence="9 10">
    <name type="scientific">Mesorhabditis belari</name>
    <dbReference type="NCBI Taxonomy" id="2138241"/>
    <lineage>
        <taxon>Eukaryota</taxon>
        <taxon>Metazoa</taxon>
        <taxon>Ecdysozoa</taxon>
        <taxon>Nematoda</taxon>
        <taxon>Chromadorea</taxon>
        <taxon>Rhabditida</taxon>
        <taxon>Rhabditina</taxon>
        <taxon>Rhabditomorpha</taxon>
        <taxon>Rhabditoidea</taxon>
        <taxon>Rhabditidae</taxon>
        <taxon>Mesorhabditinae</taxon>
        <taxon>Mesorhabditis</taxon>
    </lineage>
</organism>
<evidence type="ECO:0000256" key="1">
    <source>
        <dbReference type="ARBA" id="ARBA00004123"/>
    </source>
</evidence>
<evidence type="ECO:0000313" key="10">
    <source>
        <dbReference type="WBParaSite" id="MBELARI_LOCUS9295"/>
    </source>
</evidence>
<dbReference type="GO" id="GO:0005615">
    <property type="term" value="C:extracellular space"/>
    <property type="evidence" value="ECO:0007669"/>
    <property type="project" value="TreeGrafter"/>
</dbReference>
<accession>A0AAF3FRL9</accession>
<dbReference type="InterPro" id="IPR017970">
    <property type="entry name" value="Homeobox_CS"/>
</dbReference>
<feature type="domain" description="Homeobox" evidence="8">
    <location>
        <begin position="134"/>
        <end position="194"/>
    </location>
</feature>
<evidence type="ECO:0000256" key="2">
    <source>
        <dbReference type="ARBA" id="ARBA00023125"/>
    </source>
</evidence>
<sequence length="807" mass="93802">MMSDHSSLPSKFSIEDLLNTQNDAIQRALNQRFKFDFNFAKADTSTLSDLPSTRSPSAKRSISPQTSASLSPLTASLPATLCGTSGILGSTAADVPFWLMSIDQSALLMAQRSVFPQIWTSADALRLAAVGKSYRRRKARTVFSDAQLQGLERRFSTQRYLSTPERIDLAEHLNLSETQVKTWFQNRRMKHKKVVRYFVHIRDGLFDTCPPYNFTFNDPRILEKLGDGEVKNCTKIEFLTIFENGRLRINQNFPDYKDFSCAGRCAFFYKNYENRVGEWCETLQKNCTYECDVIEVNCMRDGKLEYIFAHSQIFEYNRDRKQVFGSLYRETSSPKVKADRFHPDVHIMLIDSMGLFSVLRQMPETVRFLREELDAVIFEQYTRTAPNSRDNMFAGMFGEIPIDVDRRLYEAKNLPKTLQGDTCEKPVDDKNFIQFEYEDAGYKTMYAQDNYLVTFGYLQCLGVINQIATHYMRPFQLIEMINNDVWSNKPIGNRSFENDNLLEKYLRNSSLCQDPYNHALDYTAKFYNSYKDKPKMSIMWSSLAHHDELPARQADRHFVDFFLEHKEKLDESFFIFMSDHGQRFNAIADTEQGLYEMNNAAMFFSFPKKLRNSPLHMQAKANAKLLFTHHDLYATLLDMIRLQPSSNFSETKHQHIEKTFGTSWLREMPPNMSRGCRNLPISSQYCTCNYGTTLLKEHDKVWDRIHWTLDDDMNAYLKEGGLEKVCEKMKVMKLTEIYKMSSMGSSSFYRVLFESVTGGIFVVQYELTKDDVLRPSPREWKRVNAYGTAADCLHSKYAEYKPMCYCS</sequence>
<dbReference type="GO" id="GO:0000981">
    <property type="term" value="F:DNA-binding transcription factor activity, RNA polymerase II-specific"/>
    <property type="evidence" value="ECO:0007669"/>
    <property type="project" value="InterPro"/>
</dbReference>
<dbReference type="InterPro" id="IPR009057">
    <property type="entry name" value="Homeodomain-like_sf"/>
</dbReference>
<dbReference type="InterPro" id="IPR001356">
    <property type="entry name" value="HD"/>
</dbReference>
<comment type="subcellular location">
    <subcellularLocation>
        <location evidence="1 5 6">Nucleus</location>
    </subcellularLocation>
</comment>
<evidence type="ECO:0000259" key="8">
    <source>
        <dbReference type="PROSITE" id="PS50071"/>
    </source>
</evidence>
<dbReference type="PRINTS" id="PR00024">
    <property type="entry name" value="HOMEOBOX"/>
</dbReference>
<dbReference type="PROSITE" id="PS00027">
    <property type="entry name" value="HOMEOBOX_1"/>
    <property type="match status" value="1"/>
</dbReference>
<dbReference type="Gene3D" id="1.10.10.60">
    <property type="entry name" value="Homeodomain-like"/>
    <property type="match status" value="1"/>
</dbReference>
<dbReference type="GO" id="GO:0003677">
    <property type="term" value="F:DNA binding"/>
    <property type="evidence" value="ECO:0007669"/>
    <property type="project" value="UniProtKB-UniRule"/>
</dbReference>
<dbReference type="CDD" id="cd00086">
    <property type="entry name" value="homeodomain"/>
    <property type="match status" value="1"/>
</dbReference>
<keyword evidence="2 5" id="KW-0238">DNA-binding</keyword>
<dbReference type="Proteomes" id="UP000887575">
    <property type="component" value="Unassembled WGS sequence"/>
</dbReference>
<dbReference type="SUPFAM" id="SSF53649">
    <property type="entry name" value="Alkaline phosphatase-like"/>
    <property type="match status" value="1"/>
</dbReference>
<evidence type="ECO:0000256" key="5">
    <source>
        <dbReference type="PROSITE-ProRule" id="PRU00108"/>
    </source>
</evidence>
<feature type="region of interest" description="Disordered" evidence="7">
    <location>
        <begin position="46"/>
        <end position="70"/>
    </location>
</feature>
<keyword evidence="4 5" id="KW-0539">Nucleus</keyword>